<evidence type="ECO:0008006" key="2">
    <source>
        <dbReference type="Google" id="ProtNLM"/>
    </source>
</evidence>
<dbReference type="InterPro" id="IPR023214">
    <property type="entry name" value="HAD_sf"/>
</dbReference>
<organism evidence="1">
    <name type="scientific">marine metagenome</name>
    <dbReference type="NCBI Taxonomy" id="408172"/>
    <lineage>
        <taxon>unclassified sequences</taxon>
        <taxon>metagenomes</taxon>
        <taxon>ecological metagenomes</taxon>
    </lineage>
</organism>
<dbReference type="InterPro" id="IPR036412">
    <property type="entry name" value="HAD-like_sf"/>
</dbReference>
<proteinExistence type="predicted"/>
<sequence length="171" mass="19704">MDKKFKHYLVEFDTPQIYCDMDGVLADFEKGIEDIIGGKFNDDRWSELPDDFFLKLEPMPDAQKLWDFIGKYNPFILTAVPRSSRGPISKRAAKDKERFMKRWFGVRPDKMYPVMRADKMRFAKDGRDGRPNLLIDDHSKNIAQFKAAGGIGVHHLSASGSIKQLKDIGYK</sequence>
<evidence type="ECO:0000313" key="1">
    <source>
        <dbReference type="EMBL" id="SVA83459.1"/>
    </source>
</evidence>
<dbReference type="Gene3D" id="3.40.50.1000">
    <property type="entry name" value="HAD superfamily/HAD-like"/>
    <property type="match status" value="1"/>
</dbReference>
<name>A0A381Z2Q6_9ZZZZ</name>
<gene>
    <name evidence="1" type="ORF">METZ01_LOCUS136313</name>
</gene>
<accession>A0A381Z2Q6</accession>
<dbReference type="EMBL" id="UINC01019707">
    <property type="protein sequence ID" value="SVA83459.1"/>
    <property type="molecule type" value="Genomic_DNA"/>
</dbReference>
<dbReference type="SUPFAM" id="SSF56784">
    <property type="entry name" value="HAD-like"/>
    <property type="match status" value="1"/>
</dbReference>
<reference evidence="1" key="1">
    <citation type="submission" date="2018-05" db="EMBL/GenBank/DDBJ databases">
        <authorList>
            <person name="Lanie J.A."/>
            <person name="Ng W.-L."/>
            <person name="Kazmierczak K.M."/>
            <person name="Andrzejewski T.M."/>
            <person name="Davidsen T.M."/>
            <person name="Wayne K.J."/>
            <person name="Tettelin H."/>
            <person name="Glass J.I."/>
            <person name="Rusch D."/>
            <person name="Podicherti R."/>
            <person name="Tsui H.-C.T."/>
            <person name="Winkler M.E."/>
        </authorList>
    </citation>
    <scope>NUCLEOTIDE SEQUENCE</scope>
</reference>
<dbReference type="AlphaFoldDB" id="A0A381Z2Q6"/>
<protein>
    <recommendedName>
        <fullName evidence="2">FCP1 homology domain-containing protein</fullName>
    </recommendedName>
</protein>